<dbReference type="Gene3D" id="3.40.640.10">
    <property type="entry name" value="Type I PLP-dependent aspartate aminotransferase-like (Major domain)"/>
    <property type="match status" value="1"/>
</dbReference>
<dbReference type="EMBL" id="ML996696">
    <property type="protein sequence ID" value="KAF2399799.1"/>
    <property type="molecule type" value="Genomic_DNA"/>
</dbReference>
<keyword evidence="3 5" id="KW-0663">Pyridoxal phosphate</keyword>
<keyword evidence="4 6" id="KW-0456">Lyase</keyword>
<dbReference type="GO" id="GO:0030170">
    <property type="term" value="F:pyridoxal phosphate binding"/>
    <property type="evidence" value="ECO:0007669"/>
    <property type="project" value="InterPro"/>
</dbReference>
<protein>
    <submittedName>
        <fullName evidence="7">PLP-dependent transferase</fullName>
    </submittedName>
</protein>
<evidence type="ECO:0000256" key="3">
    <source>
        <dbReference type="ARBA" id="ARBA00022898"/>
    </source>
</evidence>
<accession>A0A6G1HVF0</accession>
<dbReference type="GO" id="GO:0019752">
    <property type="term" value="P:carboxylic acid metabolic process"/>
    <property type="evidence" value="ECO:0007669"/>
    <property type="project" value="InterPro"/>
</dbReference>
<evidence type="ECO:0000256" key="6">
    <source>
        <dbReference type="RuleBase" id="RU000382"/>
    </source>
</evidence>
<keyword evidence="7" id="KW-0808">Transferase</keyword>
<comment type="similarity">
    <text evidence="2 6">Belongs to the group II decarboxylase family.</text>
</comment>
<dbReference type="InterPro" id="IPR015422">
    <property type="entry name" value="PyrdxlP-dep_Trfase_small"/>
</dbReference>
<evidence type="ECO:0000256" key="4">
    <source>
        <dbReference type="ARBA" id="ARBA00023239"/>
    </source>
</evidence>
<evidence type="ECO:0000313" key="7">
    <source>
        <dbReference type="EMBL" id="KAF2399799.1"/>
    </source>
</evidence>
<gene>
    <name evidence="7" type="ORF">EJ06DRAFT_530586</name>
</gene>
<dbReference type="GO" id="GO:0016831">
    <property type="term" value="F:carboxy-lyase activity"/>
    <property type="evidence" value="ECO:0007669"/>
    <property type="project" value="TreeGrafter"/>
</dbReference>
<dbReference type="SUPFAM" id="SSF53383">
    <property type="entry name" value="PLP-dependent transferases"/>
    <property type="match status" value="1"/>
</dbReference>
<keyword evidence="8" id="KW-1185">Reference proteome</keyword>
<reference evidence="7" key="1">
    <citation type="journal article" date="2020" name="Stud. Mycol.">
        <title>101 Dothideomycetes genomes: a test case for predicting lifestyles and emergence of pathogens.</title>
        <authorList>
            <person name="Haridas S."/>
            <person name="Albert R."/>
            <person name="Binder M."/>
            <person name="Bloem J."/>
            <person name="Labutti K."/>
            <person name="Salamov A."/>
            <person name="Andreopoulos B."/>
            <person name="Baker S."/>
            <person name="Barry K."/>
            <person name="Bills G."/>
            <person name="Bluhm B."/>
            <person name="Cannon C."/>
            <person name="Castanera R."/>
            <person name="Culley D."/>
            <person name="Daum C."/>
            <person name="Ezra D."/>
            <person name="Gonzalez J."/>
            <person name="Henrissat B."/>
            <person name="Kuo A."/>
            <person name="Liang C."/>
            <person name="Lipzen A."/>
            <person name="Lutzoni F."/>
            <person name="Magnuson J."/>
            <person name="Mondo S."/>
            <person name="Nolan M."/>
            <person name="Ohm R."/>
            <person name="Pangilinan J."/>
            <person name="Park H.-J."/>
            <person name="Ramirez L."/>
            <person name="Alfaro M."/>
            <person name="Sun H."/>
            <person name="Tritt A."/>
            <person name="Yoshinaga Y."/>
            <person name="Zwiers L.-H."/>
            <person name="Turgeon B."/>
            <person name="Goodwin S."/>
            <person name="Spatafora J."/>
            <person name="Crous P."/>
            <person name="Grigoriev I."/>
        </authorList>
    </citation>
    <scope>NUCLEOTIDE SEQUENCE</scope>
    <source>
        <strain evidence="7">CBS 262.69</strain>
    </source>
</reference>
<dbReference type="Proteomes" id="UP000799640">
    <property type="component" value="Unassembled WGS sequence"/>
</dbReference>
<evidence type="ECO:0000256" key="2">
    <source>
        <dbReference type="ARBA" id="ARBA00009533"/>
    </source>
</evidence>
<dbReference type="Pfam" id="PF00282">
    <property type="entry name" value="Pyridoxal_deC"/>
    <property type="match status" value="1"/>
</dbReference>
<dbReference type="PANTHER" id="PTHR11999:SF165">
    <property type="entry name" value="DECARBOXYLASE, PUTATIVE (AFU_ORTHOLOGUE AFUA_2G04980)-RELATED"/>
    <property type="match status" value="1"/>
</dbReference>
<dbReference type="PANTHER" id="PTHR11999">
    <property type="entry name" value="GROUP II PYRIDOXAL-5-PHOSPHATE DECARBOXYLASE"/>
    <property type="match status" value="1"/>
</dbReference>
<evidence type="ECO:0000256" key="5">
    <source>
        <dbReference type="PIRSR" id="PIRSR602129-50"/>
    </source>
</evidence>
<organism evidence="7 8">
    <name type="scientific">Trichodelitschia bisporula</name>
    <dbReference type="NCBI Taxonomy" id="703511"/>
    <lineage>
        <taxon>Eukaryota</taxon>
        <taxon>Fungi</taxon>
        <taxon>Dikarya</taxon>
        <taxon>Ascomycota</taxon>
        <taxon>Pezizomycotina</taxon>
        <taxon>Dothideomycetes</taxon>
        <taxon>Dothideomycetes incertae sedis</taxon>
        <taxon>Phaeotrichales</taxon>
        <taxon>Phaeotrichaceae</taxon>
        <taxon>Trichodelitschia</taxon>
    </lineage>
</organism>
<evidence type="ECO:0000256" key="1">
    <source>
        <dbReference type="ARBA" id="ARBA00001933"/>
    </source>
</evidence>
<dbReference type="InterPro" id="IPR015421">
    <property type="entry name" value="PyrdxlP-dep_Trfase_major"/>
</dbReference>
<proteinExistence type="inferred from homology"/>
<dbReference type="AlphaFoldDB" id="A0A6G1HVF0"/>
<dbReference type="InterPro" id="IPR010977">
    <property type="entry name" value="Aromatic_deC"/>
</dbReference>
<dbReference type="OrthoDB" id="2161780at2759"/>
<name>A0A6G1HVF0_9PEZI</name>
<dbReference type="GO" id="GO:0016740">
    <property type="term" value="F:transferase activity"/>
    <property type="evidence" value="ECO:0007669"/>
    <property type="project" value="UniProtKB-KW"/>
</dbReference>
<dbReference type="Gene3D" id="3.90.1150.10">
    <property type="entry name" value="Aspartate Aminotransferase, domain 1"/>
    <property type="match status" value="1"/>
</dbReference>
<dbReference type="GO" id="GO:0005737">
    <property type="term" value="C:cytoplasm"/>
    <property type="evidence" value="ECO:0007669"/>
    <property type="project" value="TreeGrafter"/>
</dbReference>
<sequence length="484" mass="51904">MDTTSTPPALVLPTTPSLNHARTTLHHTLPSTPLGLDATLKHLESDIAPAVPASSVSPRYFGFITGGATPAARAADSLVTAWDYSVAVHLPAESIATEVEAAALDLLCDLLDFDPEVFTHRTFTTGATASNVIGLTLGRDWVVEEAARRKGVEVSVTDHGLVKAMRLAGLDEIRVLSAMPHSSVAKAVSIAGLGRANIVDVARDGAPWRVDIKKLRAELGREGVGSIVCLGAGEVNTGYLDTAPEDVYAVRAACDEFGAWLHADGAFGLMARILHPSTYPAIHRSYAEELADSITGDAHKLLNVPYDCGFFFSKHLALASRMLANAAAYLTPPASSGPTVPSPLNIGIENSRRFRALPVYATLLAYGGSGYSEMVFRQIGLARRVAAWIEGSKGYELLPRGGERGDIFMIVLFRARDEELDKSLARRINATGRIYVSGTVWEGETAVRLAVANWQVEVEREGAVVEEVLSQVLDKYEEEKASES</sequence>
<feature type="modified residue" description="N6-(pyridoxal phosphate)lysine" evidence="5">
    <location>
        <position position="300"/>
    </location>
</feature>
<dbReference type="InterPro" id="IPR002129">
    <property type="entry name" value="PyrdxlP-dep_de-COase"/>
</dbReference>
<evidence type="ECO:0000313" key="8">
    <source>
        <dbReference type="Proteomes" id="UP000799640"/>
    </source>
</evidence>
<dbReference type="InterPro" id="IPR015424">
    <property type="entry name" value="PyrdxlP-dep_Trfase"/>
</dbReference>
<comment type="cofactor">
    <cofactor evidence="1 5 6">
        <name>pyridoxal 5'-phosphate</name>
        <dbReference type="ChEBI" id="CHEBI:597326"/>
    </cofactor>
</comment>